<keyword evidence="1" id="KW-0134">Cell wall</keyword>
<keyword evidence="4" id="KW-0572">Peptidoglycan-anchor</keyword>
<feature type="region of interest" description="Disordered" evidence="5">
    <location>
        <begin position="34"/>
        <end position="68"/>
    </location>
</feature>
<evidence type="ECO:0000256" key="4">
    <source>
        <dbReference type="ARBA" id="ARBA00023088"/>
    </source>
</evidence>
<dbReference type="Pfam" id="PF00746">
    <property type="entry name" value="Gram_pos_anchor"/>
    <property type="match status" value="1"/>
</dbReference>
<dbReference type="RefSeq" id="WP_376837787.1">
    <property type="nucleotide sequence ID" value="NZ_JBHMAU010000011.1"/>
</dbReference>
<feature type="compositionally biased region" description="Polar residues" evidence="5">
    <location>
        <begin position="38"/>
        <end position="49"/>
    </location>
</feature>
<feature type="compositionally biased region" description="Basic and acidic residues" evidence="5">
    <location>
        <begin position="371"/>
        <end position="380"/>
    </location>
</feature>
<evidence type="ECO:0000313" key="10">
    <source>
        <dbReference type="Proteomes" id="UP001589707"/>
    </source>
</evidence>
<feature type="transmembrane region" description="Helical" evidence="6">
    <location>
        <begin position="408"/>
        <end position="426"/>
    </location>
</feature>
<evidence type="ECO:0000259" key="8">
    <source>
        <dbReference type="PROSITE" id="PS50847"/>
    </source>
</evidence>
<feature type="chain" id="PRO_5045494559" evidence="7">
    <location>
        <begin position="33"/>
        <end position="433"/>
    </location>
</feature>
<keyword evidence="6" id="KW-1133">Transmembrane helix</keyword>
<feature type="compositionally biased region" description="Low complexity" evidence="5">
    <location>
        <begin position="50"/>
        <end position="67"/>
    </location>
</feature>
<evidence type="ECO:0000256" key="5">
    <source>
        <dbReference type="SAM" id="MobiDB-lite"/>
    </source>
</evidence>
<sequence>MKLTTFRHIAAGTSAAALVSASAFFGASTAFAQPTADPASTASETGTQNSTSKSAKPEAKTAATTPEFDLSAHEVSAEGLREGGVAVTVKNLQADDVVEVKGEHVTAEPAFAKDGMATVVVKSDSSVEELENAGSVTFTAPVTNPHSTGNEQSESFTVKIVKDEGDAAFDPKVTSAPDKITAADLTDKNKGITITATNLKAGDVVANTLVDDTTTAEGDTVETKVYYGSDASDFKVAQKVDFTVSVTRGEESKTFDFTVTIVAEDDGDDETAEPELKISPEKISVADFRNENKGVQLTVSTCTPNETATFVIEHENGELKHEVEADVNDKGTAVIEHIHGTGDAKDSAYLGKYTVTATCGDAEAAGSFSVHADDDGKGGGDSDEGDRDSDNGDRDRDELPRTGTELTALYGTAGLLAVGGAAMMIGRRKTAKK</sequence>
<protein>
    <submittedName>
        <fullName evidence="9">LPXTG cell wall anchor domain-containing protein</fullName>
    </submittedName>
</protein>
<keyword evidence="2" id="KW-0964">Secreted</keyword>
<dbReference type="PROSITE" id="PS50847">
    <property type="entry name" value="GRAM_POS_ANCHORING"/>
    <property type="match status" value="1"/>
</dbReference>
<accession>A0ABV5WYV4</accession>
<feature type="compositionally biased region" description="Basic and acidic residues" evidence="5">
    <location>
        <begin position="388"/>
        <end position="400"/>
    </location>
</feature>
<evidence type="ECO:0000256" key="1">
    <source>
        <dbReference type="ARBA" id="ARBA00022512"/>
    </source>
</evidence>
<name>A0ABV5WYV4_9MICO</name>
<evidence type="ECO:0000256" key="7">
    <source>
        <dbReference type="SAM" id="SignalP"/>
    </source>
</evidence>
<keyword evidence="3 7" id="KW-0732">Signal</keyword>
<dbReference type="EMBL" id="JBHMAU010000011">
    <property type="protein sequence ID" value="MFB9775021.1"/>
    <property type="molecule type" value="Genomic_DNA"/>
</dbReference>
<organism evidence="9 10">
    <name type="scientific">Brevibacterium otitidis</name>
    <dbReference type="NCBI Taxonomy" id="53364"/>
    <lineage>
        <taxon>Bacteria</taxon>
        <taxon>Bacillati</taxon>
        <taxon>Actinomycetota</taxon>
        <taxon>Actinomycetes</taxon>
        <taxon>Micrococcales</taxon>
        <taxon>Brevibacteriaceae</taxon>
        <taxon>Brevibacterium</taxon>
    </lineage>
</organism>
<evidence type="ECO:0000256" key="6">
    <source>
        <dbReference type="SAM" id="Phobius"/>
    </source>
</evidence>
<dbReference type="InterPro" id="IPR019931">
    <property type="entry name" value="LPXTG_anchor"/>
</dbReference>
<feature type="signal peptide" evidence="7">
    <location>
        <begin position="1"/>
        <end position="32"/>
    </location>
</feature>
<comment type="caution">
    <text evidence="9">The sequence shown here is derived from an EMBL/GenBank/DDBJ whole genome shotgun (WGS) entry which is preliminary data.</text>
</comment>
<evidence type="ECO:0000256" key="2">
    <source>
        <dbReference type="ARBA" id="ARBA00022525"/>
    </source>
</evidence>
<dbReference type="Proteomes" id="UP001589707">
    <property type="component" value="Unassembled WGS sequence"/>
</dbReference>
<gene>
    <name evidence="9" type="ORF">ACFFN1_01045</name>
</gene>
<evidence type="ECO:0000256" key="3">
    <source>
        <dbReference type="ARBA" id="ARBA00022729"/>
    </source>
</evidence>
<proteinExistence type="predicted"/>
<reference evidence="9 10" key="1">
    <citation type="submission" date="2024-09" db="EMBL/GenBank/DDBJ databases">
        <authorList>
            <person name="Sun Q."/>
            <person name="Mori K."/>
        </authorList>
    </citation>
    <scope>NUCLEOTIDE SEQUENCE [LARGE SCALE GENOMIC DNA]</scope>
    <source>
        <strain evidence="9 10">JCM 11683</strain>
    </source>
</reference>
<feature type="region of interest" description="Disordered" evidence="5">
    <location>
        <begin position="368"/>
        <end position="405"/>
    </location>
</feature>
<feature type="domain" description="Gram-positive cocci surface proteins LPxTG" evidence="8">
    <location>
        <begin position="399"/>
        <end position="433"/>
    </location>
</feature>
<keyword evidence="6" id="KW-0812">Transmembrane</keyword>
<keyword evidence="10" id="KW-1185">Reference proteome</keyword>
<dbReference type="NCBIfam" id="TIGR01167">
    <property type="entry name" value="LPXTG_anchor"/>
    <property type="match status" value="1"/>
</dbReference>
<evidence type="ECO:0000313" key="9">
    <source>
        <dbReference type="EMBL" id="MFB9775021.1"/>
    </source>
</evidence>
<keyword evidence="6" id="KW-0472">Membrane</keyword>